<dbReference type="OrthoDB" id="1525146at2"/>
<evidence type="ECO:0008006" key="3">
    <source>
        <dbReference type="Google" id="ProtNLM"/>
    </source>
</evidence>
<gene>
    <name evidence="1" type="ORF">AOZ06_06925</name>
</gene>
<evidence type="ECO:0000313" key="1">
    <source>
        <dbReference type="EMBL" id="ALG06696.1"/>
    </source>
</evidence>
<dbReference type="SUPFAM" id="SSF88723">
    <property type="entry name" value="PIN domain-like"/>
    <property type="match status" value="1"/>
</dbReference>
<reference evidence="1 2" key="1">
    <citation type="submission" date="2015-07" db="EMBL/GenBank/DDBJ databases">
        <title>Genome sequencing of Kibdelosporangium phytohabitans.</title>
        <authorList>
            <person name="Qin S."/>
            <person name="Xing K."/>
        </authorList>
    </citation>
    <scope>NUCLEOTIDE SEQUENCE [LARGE SCALE GENOMIC DNA]</scope>
    <source>
        <strain evidence="1 2">KLBMP1111</strain>
    </source>
</reference>
<dbReference type="CDD" id="cd09874">
    <property type="entry name" value="PIN_MT3492-like"/>
    <property type="match status" value="1"/>
</dbReference>
<evidence type="ECO:0000313" key="2">
    <source>
        <dbReference type="Proteomes" id="UP000063699"/>
    </source>
</evidence>
<dbReference type="RefSeq" id="WP_054288668.1">
    <property type="nucleotide sequence ID" value="NZ_CP012752.1"/>
</dbReference>
<sequence>MTVFGDSSALVKRYAKEDGQELVRQVPILVISYAARVEVPSALWRKHRTGELSERQAEVLLSLFERDFFEAEDSPPFVVVGMTPVVLEAAARLTRCHSLATFDAIQLASAILAAEADPDITVFAAWDKKLRAAAAKEGFSLLPPELS</sequence>
<dbReference type="InterPro" id="IPR029060">
    <property type="entry name" value="PIN-like_dom_sf"/>
</dbReference>
<dbReference type="EMBL" id="CP012752">
    <property type="protein sequence ID" value="ALG06696.1"/>
    <property type="molecule type" value="Genomic_DNA"/>
</dbReference>
<dbReference type="KEGG" id="kphy:AOZ06_06925"/>
<dbReference type="Proteomes" id="UP000063699">
    <property type="component" value="Chromosome"/>
</dbReference>
<protein>
    <recommendedName>
        <fullName evidence="3">PIN domain-containing protein</fullName>
    </recommendedName>
</protein>
<dbReference type="Gene3D" id="3.40.50.1010">
    <property type="entry name" value="5'-nuclease"/>
    <property type="match status" value="1"/>
</dbReference>
<dbReference type="AlphaFoldDB" id="A0A0N9HPU8"/>
<accession>A0A0N9HPU8</accession>
<dbReference type="STRING" id="860235.AOZ06_06925"/>
<organism evidence="1 2">
    <name type="scientific">Kibdelosporangium phytohabitans</name>
    <dbReference type="NCBI Taxonomy" id="860235"/>
    <lineage>
        <taxon>Bacteria</taxon>
        <taxon>Bacillati</taxon>
        <taxon>Actinomycetota</taxon>
        <taxon>Actinomycetes</taxon>
        <taxon>Pseudonocardiales</taxon>
        <taxon>Pseudonocardiaceae</taxon>
        <taxon>Kibdelosporangium</taxon>
    </lineage>
</organism>
<keyword evidence="2" id="KW-1185">Reference proteome</keyword>
<name>A0A0N9HPU8_9PSEU</name>
<proteinExistence type="predicted"/>